<sequence length="61" mass="6872">MKMTEARLRVLRRLDRAEGPTILVGPELTTARSLSNGLAQYHGHNHYSITEAGRAALRERE</sequence>
<name>A0A256GUP6_9HYPH</name>
<evidence type="ECO:0000313" key="2">
    <source>
        <dbReference type="Proteomes" id="UP000216363"/>
    </source>
</evidence>
<proteinExistence type="predicted"/>
<evidence type="ECO:0000313" key="1">
    <source>
        <dbReference type="EMBL" id="OYR30640.1"/>
    </source>
</evidence>
<accession>A0A256GUP6</accession>
<dbReference type="EMBL" id="NNRN01000044">
    <property type="protein sequence ID" value="OYR30640.1"/>
    <property type="molecule type" value="Genomic_DNA"/>
</dbReference>
<protein>
    <submittedName>
        <fullName evidence="1">Uncharacterized protein</fullName>
    </submittedName>
</protein>
<reference evidence="1 2" key="1">
    <citation type="submission" date="2017-07" db="EMBL/GenBank/DDBJ databases">
        <title>Draft genome of Ochrobactrum lupini type strain LUP21.</title>
        <authorList>
            <person name="Krzyzanowska D.M."/>
            <person name="Jafra S."/>
        </authorList>
    </citation>
    <scope>NUCLEOTIDE SEQUENCE [LARGE SCALE GENOMIC DNA]</scope>
    <source>
        <strain evidence="1 2">LUP21</strain>
    </source>
</reference>
<comment type="caution">
    <text evidence="1">The sequence shown here is derived from an EMBL/GenBank/DDBJ whole genome shotgun (WGS) entry which is preliminary data.</text>
</comment>
<dbReference type="AlphaFoldDB" id="A0A256GUP6"/>
<organism evidence="1 2">
    <name type="scientific">Brucella lupini</name>
    <dbReference type="NCBI Taxonomy" id="255457"/>
    <lineage>
        <taxon>Bacteria</taxon>
        <taxon>Pseudomonadati</taxon>
        <taxon>Pseudomonadota</taxon>
        <taxon>Alphaproteobacteria</taxon>
        <taxon>Hyphomicrobiales</taxon>
        <taxon>Brucellaceae</taxon>
        <taxon>Brucella/Ochrobactrum group</taxon>
        <taxon>Brucella</taxon>
    </lineage>
</organism>
<gene>
    <name evidence="1" type="ORF">CES86_1965</name>
</gene>
<dbReference type="Proteomes" id="UP000216363">
    <property type="component" value="Unassembled WGS sequence"/>
</dbReference>